<keyword evidence="5 7" id="KW-0418">Kinase</keyword>
<dbReference type="InterPro" id="IPR027417">
    <property type="entry name" value="P-loop_NTPase"/>
</dbReference>
<comment type="pathway">
    <text evidence="5">Cofactor biosynthesis; coenzyme A biosynthesis; CoA from (R)-pantothenate: step 5/5.</text>
</comment>
<dbReference type="Pfam" id="PF01121">
    <property type="entry name" value="CoaE"/>
    <property type="match status" value="1"/>
</dbReference>
<comment type="caution">
    <text evidence="7">The sequence shown here is derived from an EMBL/GenBank/DDBJ whole genome shotgun (WGS) entry which is preliminary data.</text>
</comment>
<dbReference type="PANTHER" id="PTHR10695">
    <property type="entry name" value="DEPHOSPHO-COA KINASE-RELATED"/>
    <property type="match status" value="1"/>
</dbReference>
<evidence type="ECO:0000256" key="1">
    <source>
        <dbReference type="ARBA" id="ARBA00009018"/>
    </source>
</evidence>
<evidence type="ECO:0000256" key="4">
    <source>
        <dbReference type="ARBA" id="ARBA00022993"/>
    </source>
</evidence>
<dbReference type="CDD" id="cd02022">
    <property type="entry name" value="DPCK"/>
    <property type="match status" value="1"/>
</dbReference>
<comment type="similarity">
    <text evidence="1 5">Belongs to the CoaE family.</text>
</comment>
<organism evidence="7 8">
    <name type="scientific">Roseateles koreensis</name>
    <dbReference type="NCBI Taxonomy" id="2987526"/>
    <lineage>
        <taxon>Bacteria</taxon>
        <taxon>Pseudomonadati</taxon>
        <taxon>Pseudomonadota</taxon>
        <taxon>Betaproteobacteria</taxon>
        <taxon>Burkholderiales</taxon>
        <taxon>Sphaerotilaceae</taxon>
        <taxon>Roseateles</taxon>
    </lineage>
</organism>
<dbReference type="HAMAP" id="MF_00376">
    <property type="entry name" value="Dephospho_CoA_kinase"/>
    <property type="match status" value="1"/>
</dbReference>
<gene>
    <name evidence="5 7" type="primary">coaE</name>
    <name evidence="7" type="ORF">PRZ01_09930</name>
</gene>
<keyword evidence="5 7" id="KW-0808">Transferase</keyword>
<keyword evidence="4 5" id="KW-0173">Coenzyme A biosynthesis</keyword>
<feature type="binding site" evidence="5">
    <location>
        <begin position="19"/>
        <end position="24"/>
    </location>
    <ligand>
        <name>ATP</name>
        <dbReference type="ChEBI" id="CHEBI:30616"/>
    </ligand>
</feature>
<proteinExistence type="inferred from homology"/>
<dbReference type="GO" id="GO:0004140">
    <property type="term" value="F:dephospho-CoA kinase activity"/>
    <property type="evidence" value="ECO:0007669"/>
    <property type="project" value="UniProtKB-EC"/>
</dbReference>
<evidence type="ECO:0000313" key="8">
    <source>
        <dbReference type="Proteomes" id="UP001219862"/>
    </source>
</evidence>
<reference evidence="7 8" key="1">
    <citation type="submission" date="2022-10" db="EMBL/GenBank/DDBJ databases">
        <title>paucibacter sp. hw8 Genome sequencing.</title>
        <authorList>
            <person name="Park S."/>
        </authorList>
    </citation>
    <scope>NUCLEOTIDE SEQUENCE [LARGE SCALE GENOMIC DNA]</scope>
    <source>
        <strain evidence="8">hw8</strain>
    </source>
</reference>
<dbReference type="PROSITE" id="PS51219">
    <property type="entry name" value="DPCK"/>
    <property type="match status" value="1"/>
</dbReference>
<dbReference type="Gene3D" id="3.40.50.300">
    <property type="entry name" value="P-loop containing nucleotide triphosphate hydrolases"/>
    <property type="match status" value="1"/>
</dbReference>
<evidence type="ECO:0000256" key="6">
    <source>
        <dbReference type="NCBIfam" id="TIGR00152"/>
    </source>
</evidence>
<evidence type="ECO:0000256" key="3">
    <source>
        <dbReference type="ARBA" id="ARBA00022840"/>
    </source>
</evidence>
<protein>
    <recommendedName>
        <fullName evidence="5 6">Dephospho-CoA kinase</fullName>
        <ecNumber evidence="5 6">2.7.1.24</ecNumber>
    </recommendedName>
    <alternativeName>
        <fullName evidence="5">Dephosphocoenzyme A kinase</fullName>
    </alternativeName>
</protein>
<keyword evidence="8" id="KW-1185">Reference proteome</keyword>
<dbReference type="EC" id="2.7.1.24" evidence="5 6"/>
<dbReference type="RefSeq" id="WP_273596616.1">
    <property type="nucleotide sequence ID" value="NZ_JAQQXS010000007.1"/>
</dbReference>
<comment type="subcellular location">
    <subcellularLocation>
        <location evidence="5">Cytoplasm</location>
    </subcellularLocation>
</comment>
<dbReference type="InterPro" id="IPR001977">
    <property type="entry name" value="Depp_CoAkinase"/>
</dbReference>
<comment type="catalytic activity">
    <reaction evidence="5">
        <text>3'-dephospho-CoA + ATP = ADP + CoA + H(+)</text>
        <dbReference type="Rhea" id="RHEA:18245"/>
        <dbReference type="ChEBI" id="CHEBI:15378"/>
        <dbReference type="ChEBI" id="CHEBI:30616"/>
        <dbReference type="ChEBI" id="CHEBI:57287"/>
        <dbReference type="ChEBI" id="CHEBI:57328"/>
        <dbReference type="ChEBI" id="CHEBI:456216"/>
        <dbReference type="EC" id="2.7.1.24"/>
    </reaction>
</comment>
<keyword evidence="5" id="KW-0963">Cytoplasm</keyword>
<keyword evidence="3 5" id="KW-0067">ATP-binding</keyword>
<evidence type="ECO:0000256" key="2">
    <source>
        <dbReference type="ARBA" id="ARBA00022741"/>
    </source>
</evidence>
<accession>A0ABT5KSU3</accession>
<dbReference type="NCBIfam" id="TIGR00152">
    <property type="entry name" value="dephospho-CoA kinase"/>
    <property type="match status" value="1"/>
</dbReference>
<dbReference type="EMBL" id="JAQQXS010000007">
    <property type="protein sequence ID" value="MDC8785510.1"/>
    <property type="molecule type" value="Genomic_DNA"/>
</dbReference>
<comment type="function">
    <text evidence="5">Catalyzes the phosphorylation of the 3'-hydroxyl group of dephosphocoenzyme A to form coenzyme A.</text>
</comment>
<dbReference type="Proteomes" id="UP001219862">
    <property type="component" value="Unassembled WGS sequence"/>
</dbReference>
<name>A0ABT5KSU3_9BURK</name>
<dbReference type="SUPFAM" id="SSF52540">
    <property type="entry name" value="P-loop containing nucleoside triphosphate hydrolases"/>
    <property type="match status" value="1"/>
</dbReference>
<sequence length="207" mass="22538">MGLKQGATRLRIGLTGGIGSGKSTIARCLQELGAAVIDTDAIARSLTAPQGAAMQTISAQFGAQAVAPDGALNRDWMRGQVFANPEIKQQLERILHPMIGAQTEALAAAATTANPHTTLVFDVPLLVESGRWRQRVDRVLVVDCEEETQIQRVMRRNGWPREAVLAVLSQQASRQARRACADGVIFNEQLELTALQAQVLSLFRRWT</sequence>
<keyword evidence="2 5" id="KW-0547">Nucleotide-binding</keyword>
<evidence type="ECO:0000256" key="5">
    <source>
        <dbReference type="HAMAP-Rule" id="MF_00376"/>
    </source>
</evidence>
<evidence type="ECO:0000313" key="7">
    <source>
        <dbReference type="EMBL" id="MDC8785510.1"/>
    </source>
</evidence>
<dbReference type="PANTHER" id="PTHR10695:SF46">
    <property type="entry name" value="BIFUNCTIONAL COENZYME A SYNTHASE-RELATED"/>
    <property type="match status" value="1"/>
</dbReference>